<accession>A0A0F9CAY6</accession>
<dbReference type="EMBL" id="LAZR01045182">
    <property type="protein sequence ID" value="KKK99494.1"/>
    <property type="molecule type" value="Genomic_DNA"/>
</dbReference>
<comment type="caution">
    <text evidence="1">The sequence shown here is derived from an EMBL/GenBank/DDBJ whole genome shotgun (WGS) entry which is preliminary data.</text>
</comment>
<name>A0A0F9CAY6_9ZZZZ</name>
<reference evidence="1" key="1">
    <citation type="journal article" date="2015" name="Nature">
        <title>Complex archaea that bridge the gap between prokaryotes and eukaryotes.</title>
        <authorList>
            <person name="Spang A."/>
            <person name="Saw J.H."/>
            <person name="Jorgensen S.L."/>
            <person name="Zaremba-Niedzwiedzka K."/>
            <person name="Martijn J."/>
            <person name="Lind A.E."/>
            <person name="van Eijk R."/>
            <person name="Schleper C."/>
            <person name="Guy L."/>
            <person name="Ettema T.J."/>
        </authorList>
    </citation>
    <scope>NUCLEOTIDE SEQUENCE</scope>
</reference>
<dbReference type="AlphaFoldDB" id="A0A0F9CAY6"/>
<organism evidence="1">
    <name type="scientific">marine sediment metagenome</name>
    <dbReference type="NCBI Taxonomy" id="412755"/>
    <lineage>
        <taxon>unclassified sequences</taxon>
        <taxon>metagenomes</taxon>
        <taxon>ecological metagenomes</taxon>
    </lineage>
</organism>
<evidence type="ECO:0000313" key="1">
    <source>
        <dbReference type="EMBL" id="KKK99494.1"/>
    </source>
</evidence>
<protein>
    <submittedName>
        <fullName evidence="1">Uncharacterized protein</fullName>
    </submittedName>
</protein>
<sequence length="70" mass="7915">MRIVVDSNLFKGEPVCTTLTCRCGTSWRAHDKLTRSKDSFIHTVSEGCPKCKDQADIIRSSTDPEKWSIQ</sequence>
<proteinExistence type="predicted"/>
<gene>
    <name evidence="1" type="ORF">LCGC14_2632190</name>
</gene>